<dbReference type="InterPro" id="IPR018060">
    <property type="entry name" value="HTH_AraC"/>
</dbReference>
<dbReference type="SUPFAM" id="SSF46689">
    <property type="entry name" value="Homeodomain-like"/>
    <property type="match status" value="2"/>
</dbReference>
<evidence type="ECO:0000256" key="1">
    <source>
        <dbReference type="ARBA" id="ARBA00004496"/>
    </source>
</evidence>
<feature type="modified residue" description="4-aspartylphosphate" evidence="10">
    <location>
        <position position="55"/>
    </location>
</feature>
<dbReference type="PANTHER" id="PTHR42713">
    <property type="entry name" value="HISTIDINE KINASE-RELATED"/>
    <property type="match status" value="1"/>
</dbReference>
<dbReference type="InterPro" id="IPR009057">
    <property type="entry name" value="Homeodomain-like_sf"/>
</dbReference>
<feature type="domain" description="Response regulatory" evidence="12">
    <location>
        <begin position="3"/>
        <end position="120"/>
    </location>
</feature>
<comment type="caution">
    <text evidence="13">The sequence shown here is derived from an EMBL/GenBank/DDBJ whole genome shotgun (WGS) entry which is preliminary data.</text>
</comment>
<dbReference type="InterPro" id="IPR051552">
    <property type="entry name" value="HptR"/>
</dbReference>
<name>A0A498CKI6_9FIRM</name>
<dbReference type="PROSITE" id="PS00041">
    <property type="entry name" value="HTH_ARAC_FAMILY_1"/>
    <property type="match status" value="1"/>
</dbReference>
<organism evidence="13 14">
    <name type="scientific">Anaerotruncus massiliensis</name>
    <name type="common">ex Liu et al. 2021</name>
    <dbReference type="NCBI Taxonomy" id="2321404"/>
    <lineage>
        <taxon>Bacteria</taxon>
        <taxon>Bacillati</taxon>
        <taxon>Bacillota</taxon>
        <taxon>Clostridia</taxon>
        <taxon>Eubacteriales</taxon>
        <taxon>Oscillospiraceae</taxon>
        <taxon>Anaerotruncus</taxon>
    </lineage>
</organism>
<evidence type="ECO:0000256" key="6">
    <source>
        <dbReference type="ARBA" id="ARBA00023015"/>
    </source>
</evidence>
<dbReference type="Pfam" id="PF12833">
    <property type="entry name" value="HTH_18"/>
    <property type="match status" value="1"/>
</dbReference>
<evidence type="ECO:0000256" key="5">
    <source>
        <dbReference type="ARBA" id="ARBA00023012"/>
    </source>
</evidence>
<evidence type="ECO:0000259" key="12">
    <source>
        <dbReference type="PROSITE" id="PS50110"/>
    </source>
</evidence>
<evidence type="ECO:0000313" key="14">
    <source>
        <dbReference type="Proteomes" id="UP000276301"/>
    </source>
</evidence>
<evidence type="ECO:0000256" key="10">
    <source>
        <dbReference type="PROSITE-ProRule" id="PRU00169"/>
    </source>
</evidence>
<dbReference type="Gene3D" id="1.10.10.60">
    <property type="entry name" value="Homeodomain-like"/>
    <property type="match status" value="2"/>
</dbReference>
<evidence type="ECO:0000256" key="8">
    <source>
        <dbReference type="ARBA" id="ARBA00023163"/>
    </source>
</evidence>
<evidence type="ECO:0000313" key="13">
    <source>
        <dbReference type="EMBL" id="RLL09589.1"/>
    </source>
</evidence>
<dbReference type="InterPro" id="IPR011006">
    <property type="entry name" value="CheY-like_superfamily"/>
</dbReference>
<dbReference type="SMART" id="SM00448">
    <property type="entry name" value="REC"/>
    <property type="match status" value="1"/>
</dbReference>
<dbReference type="Proteomes" id="UP000276301">
    <property type="component" value="Unassembled WGS sequence"/>
</dbReference>
<dbReference type="GO" id="GO:0003700">
    <property type="term" value="F:DNA-binding transcription factor activity"/>
    <property type="evidence" value="ECO:0007669"/>
    <property type="project" value="InterPro"/>
</dbReference>
<keyword evidence="5" id="KW-0902">Two-component regulatory system</keyword>
<evidence type="ECO:0000259" key="11">
    <source>
        <dbReference type="PROSITE" id="PS01124"/>
    </source>
</evidence>
<keyword evidence="7" id="KW-0238">DNA-binding</keyword>
<evidence type="ECO:0000256" key="3">
    <source>
        <dbReference type="ARBA" id="ARBA00022490"/>
    </source>
</evidence>
<dbReference type="PANTHER" id="PTHR42713:SF3">
    <property type="entry name" value="TRANSCRIPTIONAL REGULATORY PROTEIN HPTR"/>
    <property type="match status" value="1"/>
</dbReference>
<reference evidence="13 14" key="1">
    <citation type="submission" date="2018-10" db="EMBL/GenBank/DDBJ databases">
        <title>Anaerotruncus faecis sp. nov., isolated from human feces.</title>
        <authorList>
            <person name="Wang Y.-J."/>
        </authorList>
    </citation>
    <scope>NUCLEOTIDE SEQUENCE [LARGE SCALE GENOMIC DNA]</scope>
    <source>
        <strain evidence="13 14">22A2-44</strain>
    </source>
</reference>
<dbReference type="AlphaFoldDB" id="A0A498CKI6"/>
<keyword evidence="3" id="KW-0963">Cytoplasm</keyword>
<keyword evidence="4 10" id="KW-0597">Phosphoprotein</keyword>
<gene>
    <name evidence="13" type="ORF">D4A47_10080</name>
</gene>
<dbReference type="Pfam" id="PF00072">
    <property type="entry name" value="Response_reg"/>
    <property type="match status" value="1"/>
</dbReference>
<comment type="subcellular location">
    <subcellularLocation>
        <location evidence="1">Cytoplasm</location>
    </subcellularLocation>
</comment>
<comment type="function">
    <text evidence="9">May play the central regulatory role in sporulation. It may be an element of the effector pathway responsible for the activation of sporulation genes in response to nutritional stress. Spo0A may act in concert with spo0H (a sigma factor) to control the expression of some genes that are critical to the sporulation process.</text>
</comment>
<dbReference type="EMBL" id="RCHT01000020">
    <property type="protein sequence ID" value="RLL09589.1"/>
    <property type="molecule type" value="Genomic_DNA"/>
</dbReference>
<accession>A0A498CKI6</accession>
<dbReference type="PROSITE" id="PS01124">
    <property type="entry name" value="HTH_ARAC_FAMILY_2"/>
    <property type="match status" value="1"/>
</dbReference>
<evidence type="ECO:0000256" key="9">
    <source>
        <dbReference type="ARBA" id="ARBA00024867"/>
    </source>
</evidence>
<protein>
    <recommendedName>
        <fullName evidence="2">Stage 0 sporulation protein A homolog</fullName>
    </recommendedName>
</protein>
<dbReference type="Pfam" id="PF17853">
    <property type="entry name" value="GGDEF_2"/>
    <property type="match status" value="1"/>
</dbReference>
<keyword evidence="14" id="KW-1185">Reference proteome</keyword>
<dbReference type="PROSITE" id="PS50110">
    <property type="entry name" value="RESPONSE_REGULATORY"/>
    <property type="match status" value="1"/>
</dbReference>
<dbReference type="Gene3D" id="3.40.50.2300">
    <property type="match status" value="1"/>
</dbReference>
<keyword evidence="6" id="KW-0805">Transcription regulation</keyword>
<dbReference type="SUPFAM" id="SSF52172">
    <property type="entry name" value="CheY-like"/>
    <property type="match status" value="1"/>
</dbReference>
<evidence type="ECO:0000256" key="7">
    <source>
        <dbReference type="ARBA" id="ARBA00023125"/>
    </source>
</evidence>
<proteinExistence type="predicted"/>
<evidence type="ECO:0000256" key="2">
    <source>
        <dbReference type="ARBA" id="ARBA00018672"/>
    </source>
</evidence>
<dbReference type="CDD" id="cd17536">
    <property type="entry name" value="REC_YesN-like"/>
    <property type="match status" value="1"/>
</dbReference>
<dbReference type="RefSeq" id="WP_121587191.1">
    <property type="nucleotide sequence ID" value="NZ_RCHT01000020.1"/>
</dbReference>
<dbReference type="GO" id="GO:0043565">
    <property type="term" value="F:sequence-specific DNA binding"/>
    <property type="evidence" value="ECO:0007669"/>
    <property type="project" value="InterPro"/>
</dbReference>
<dbReference type="GO" id="GO:0000160">
    <property type="term" value="P:phosphorelay signal transduction system"/>
    <property type="evidence" value="ECO:0007669"/>
    <property type="project" value="UniProtKB-KW"/>
</dbReference>
<dbReference type="InterPro" id="IPR001789">
    <property type="entry name" value="Sig_transdc_resp-reg_receiver"/>
</dbReference>
<dbReference type="GO" id="GO:0005737">
    <property type="term" value="C:cytoplasm"/>
    <property type="evidence" value="ECO:0007669"/>
    <property type="project" value="UniProtKB-SubCell"/>
</dbReference>
<dbReference type="InterPro" id="IPR018062">
    <property type="entry name" value="HTH_AraC-typ_CS"/>
</dbReference>
<keyword evidence="8" id="KW-0804">Transcription</keyword>
<feature type="domain" description="HTH araC/xylS-type" evidence="11">
    <location>
        <begin position="438"/>
        <end position="536"/>
    </location>
</feature>
<dbReference type="SMART" id="SM00342">
    <property type="entry name" value="HTH_ARAC"/>
    <property type="match status" value="1"/>
</dbReference>
<dbReference type="InterPro" id="IPR041522">
    <property type="entry name" value="CdaR_GGDEF"/>
</dbReference>
<evidence type="ECO:0000256" key="4">
    <source>
        <dbReference type="ARBA" id="ARBA00022553"/>
    </source>
</evidence>
<sequence length="538" mass="59378">MMKVIVADDEAKVCQLICNLVDWASLDMEVAGVAHNGIEALELVETLRPDLIITDIRMPGYDGLELISRAKAAKPDLDFIIVSGYRHFEYAQSAIKYGVSDYLLKPIKKADLIETLLRTREKYLRRTEQLTSAEQLKMTIQSDIDKLRAGLFANLLLQGGAVSPDADIARINADYHFHFAPGCFQMFVAKLDCPADALCQDGMKLLTERLEKALRDALQERCADLEICTQGCRAYGILNFPEEERKTVRKQLKNALDELLLQQALFGGARLTIGLGAPAAEIGGIGESLASAQRAAAQRLVEGTGKLIEGGAQEAETLDRDALLAEFSKNFEAALEVLDADGAAAAIAVLRTRALGAPGASGQELFRLAADACSVYLMLLRNHRLTEGDTQAFYERFTGEADLCPDAGALFNTLSRMVGESLEAVVRDRRQADRRPIRAAKQYIQQNYRSPLSLEEVSGVVGFSAAYFSSLFKKESGQNFLEYLSEVRMNKAKELLKETSLSVAAVCEQVGYNDLKHFTQSFKKFTGLKPNEFRKLYS</sequence>